<keyword evidence="1 2" id="KW-0694">RNA-binding</keyword>
<dbReference type="InterPro" id="IPR000504">
    <property type="entry name" value="RRM_dom"/>
</dbReference>
<dbReference type="GO" id="GO:0003729">
    <property type="term" value="F:mRNA binding"/>
    <property type="evidence" value="ECO:0007669"/>
    <property type="project" value="TreeGrafter"/>
</dbReference>
<evidence type="ECO:0000256" key="1">
    <source>
        <dbReference type="ARBA" id="ARBA00022884"/>
    </source>
</evidence>
<evidence type="ECO:0000256" key="2">
    <source>
        <dbReference type="PROSITE-ProRule" id="PRU00176"/>
    </source>
</evidence>
<dbReference type="Pfam" id="PF00076">
    <property type="entry name" value="RRM_1"/>
    <property type="match status" value="3"/>
</dbReference>
<evidence type="ECO:0000313" key="4">
    <source>
        <dbReference type="EMBL" id="CAA2978549.1"/>
    </source>
</evidence>
<sequence length="385" mass="42913">MITIDRPYHEEDWHWEPLIKNIDPSITSARLQEVFINYGEILSCKVAEENGKSKGFGFIQFDSEISAMAALNAVNGTLPEGKKLWSFEDPLKEKFSEYGKVCSAVTMKDENGKSKGFGFVNFDTHEEATKAMATLNGALIGNGHGKITSANVIHGRDGVSEGCGFVRFTSSKEAAKATLSLNGITIQGKRLYVALVLYDAEKMRSCPLNYPTQSFYTKNLDVITSEFQPLHYDFPHYSPWDHTAYQIVPIPQLNSWDPNLGDTSFTACPNSGYLSLILRSSESPRNHFHTSQEISISGVFTQNLMESTKDKKLSSIFQNKIINGVTIKDQKPSRKLQNKRINGVAEKFSQGSATTKPVSATCSPGDMYYYPVKNVQLFEMKMSDT</sequence>
<comment type="caution">
    <text evidence="4">The sequence shown here is derived from an EMBL/GenBank/DDBJ whole genome shotgun (WGS) entry which is preliminary data.</text>
</comment>
<dbReference type="Gene3D" id="3.30.70.330">
    <property type="match status" value="3"/>
</dbReference>
<dbReference type="SUPFAM" id="SSF54928">
    <property type="entry name" value="RNA-binding domain, RBD"/>
    <property type="match status" value="2"/>
</dbReference>
<dbReference type="OrthoDB" id="19742at2759"/>
<accession>A0A8S0RGS1</accession>
<organism evidence="4 5">
    <name type="scientific">Olea europaea subsp. europaea</name>
    <dbReference type="NCBI Taxonomy" id="158383"/>
    <lineage>
        <taxon>Eukaryota</taxon>
        <taxon>Viridiplantae</taxon>
        <taxon>Streptophyta</taxon>
        <taxon>Embryophyta</taxon>
        <taxon>Tracheophyta</taxon>
        <taxon>Spermatophyta</taxon>
        <taxon>Magnoliopsida</taxon>
        <taxon>eudicotyledons</taxon>
        <taxon>Gunneridae</taxon>
        <taxon>Pentapetalae</taxon>
        <taxon>asterids</taxon>
        <taxon>lamiids</taxon>
        <taxon>Lamiales</taxon>
        <taxon>Oleaceae</taxon>
        <taxon>Oleeae</taxon>
        <taxon>Olea</taxon>
    </lineage>
</organism>
<dbReference type="SMART" id="SM00360">
    <property type="entry name" value="RRM"/>
    <property type="match status" value="2"/>
</dbReference>
<evidence type="ECO:0000259" key="3">
    <source>
        <dbReference type="PROSITE" id="PS50102"/>
    </source>
</evidence>
<dbReference type="InterPro" id="IPR050502">
    <property type="entry name" value="Euk_RNA-bind_prot"/>
</dbReference>
<feature type="domain" description="RRM" evidence="3">
    <location>
        <begin position="71"/>
        <end position="146"/>
    </location>
</feature>
<dbReference type="GO" id="GO:0005634">
    <property type="term" value="C:nucleus"/>
    <property type="evidence" value="ECO:0007669"/>
    <property type="project" value="TreeGrafter"/>
</dbReference>
<dbReference type="Gramene" id="OE9A017259T1">
    <property type="protein sequence ID" value="OE9A017259C1"/>
    <property type="gene ID" value="OE9A017259"/>
</dbReference>
<dbReference type="AlphaFoldDB" id="A0A8S0RGS1"/>
<dbReference type="Proteomes" id="UP000594638">
    <property type="component" value="Unassembled WGS sequence"/>
</dbReference>
<dbReference type="PANTHER" id="PTHR48025">
    <property type="entry name" value="OS02G0815200 PROTEIN"/>
    <property type="match status" value="1"/>
</dbReference>
<reference evidence="4 5" key="1">
    <citation type="submission" date="2019-12" db="EMBL/GenBank/DDBJ databases">
        <authorList>
            <person name="Alioto T."/>
            <person name="Alioto T."/>
            <person name="Gomez Garrido J."/>
        </authorList>
    </citation>
    <scope>NUCLEOTIDE SEQUENCE [LARGE SCALE GENOMIC DNA]</scope>
</reference>
<dbReference type="PANTHER" id="PTHR48025:SF1">
    <property type="entry name" value="RRM DOMAIN-CONTAINING PROTEIN"/>
    <property type="match status" value="1"/>
</dbReference>
<dbReference type="PROSITE" id="PS50102">
    <property type="entry name" value="RRM"/>
    <property type="match status" value="3"/>
</dbReference>
<keyword evidence="5" id="KW-1185">Reference proteome</keyword>
<evidence type="ECO:0000313" key="5">
    <source>
        <dbReference type="Proteomes" id="UP000594638"/>
    </source>
</evidence>
<feature type="domain" description="RRM" evidence="3">
    <location>
        <begin position="146"/>
        <end position="198"/>
    </location>
</feature>
<name>A0A8S0RGS1_OLEEU</name>
<proteinExistence type="predicted"/>
<dbReference type="InterPro" id="IPR035979">
    <property type="entry name" value="RBD_domain_sf"/>
</dbReference>
<dbReference type="InterPro" id="IPR012677">
    <property type="entry name" value="Nucleotide-bd_a/b_plait_sf"/>
</dbReference>
<dbReference type="CDD" id="cd00590">
    <property type="entry name" value="RRM_SF"/>
    <property type="match status" value="1"/>
</dbReference>
<protein>
    <submittedName>
        <fullName evidence="4">Polyadenylate-binding 6-like</fullName>
    </submittedName>
</protein>
<gene>
    <name evidence="4" type="ORF">OLEA9_A017259</name>
</gene>
<feature type="domain" description="RRM" evidence="3">
    <location>
        <begin position="18"/>
        <end position="77"/>
    </location>
</feature>
<dbReference type="EMBL" id="CACTIH010003620">
    <property type="protein sequence ID" value="CAA2978549.1"/>
    <property type="molecule type" value="Genomic_DNA"/>
</dbReference>